<organism evidence="3 4">
    <name type="scientific">Kitasatospora cheerisanensis KCTC 2395</name>
    <dbReference type="NCBI Taxonomy" id="1348663"/>
    <lineage>
        <taxon>Bacteria</taxon>
        <taxon>Bacillati</taxon>
        <taxon>Actinomycetota</taxon>
        <taxon>Actinomycetes</taxon>
        <taxon>Kitasatosporales</taxon>
        <taxon>Streptomycetaceae</taxon>
        <taxon>Kitasatospora</taxon>
    </lineage>
</organism>
<dbReference type="eggNOG" id="COG0589">
    <property type="taxonomic scope" value="Bacteria"/>
</dbReference>
<dbReference type="InterPro" id="IPR006015">
    <property type="entry name" value="Universal_stress_UspA"/>
</dbReference>
<evidence type="ECO:0000256" key="1">
    <source>
        <dbReference type="ARBA" id="ARBA00008791"/>
    </source>
</evidence>
<dbReference type="SUPFAM" id="SSF52402">
    <property type="entry name" value="Adenine nucleotide alpha hydrolases-like"/>
    <property type="match status" value="2"/>
</dbReference>
<evidence type="ECO:0000259" key="2">
    <source>
        <dbReference type="Pfam" id="PF00582"/>
    </source>
</evidence>
<gene>
    <name evidence="3" type="ORF">KCH_64880</name>
</gene>
<sequence>MEIRAASGVIVGVDGSAPAAEAAEWAAGEAERRGDSLHLVHAVNTGTVTLSPRTGATVTDLILREAEELLEAVKSGLQAAHPSLRITGDVVPRDAAEAVLTAAEHASLAVLGTRGHGGFASLLLGSVSLRVAAHAACPVVVVRGTEHPDGPVLVAVHDERDAATLRFGCEIAARRGLPMRALHTWSPVVADVGRMAPMVDELGEEAKLHEQLLLRTCEPVRDDYPGVEFETQQLTGGTAASVVEESRTAALVVMSRHQPAPRFGLRLSTPVHAVLHHAQCPVAVVPV</sequence>
<proteinExistence type="inferred from homology"/>
<dbReference type="EMBL" id="JNBY01000131">
    <property type="protein sequence ID" value="KDN81768.1"/>
    <property type="molecule type" value="Genomic_DNA"/>
</dbReference>
<dbReference type="PANTHER" id="PTHR31964">
    <property type="entry name" value="ADENINE NUCLEOTIDE ALPHA HYDROLASES-LIKE SUPERFAMILY PROTEIN"/>
    <property type="match status" value="1"/>
</dbReference>
<dbReference type="RefSeq" id="WP_035868273.1">
    <property type="nucleotide sequence ID" value="NZ_KK853997.1"/>
</dbReference>
<evidence type="ECO:0000313" key="4">
    <source>
        <dbReference type="Proteomes" id="UP000027178"/>
    </source>
</evidence>
<dbReference type="AlphaFoldDB" id="A0A066YJX6"/>
<accession>A0A066YJX6</accession>
<dbReference type="Proteomes" id="UP000027178">
    <property type="component" value="Unassembled WGS sequence"/>
</dbReference>
<evidence type="ECO:0000313" key="3">
    <source>
        <dbReference type="EMBL" id="KDN81768.1"/>
    </source>
</evidence>
<dbReference type="Gene3D" id="3.40.50.620">
    <property type="entry name" value="HUPs"/>
    <property type="match status" value="2"/>
</dbReference>
<feature type="domain" description="UspA" evidence="2">
    <location>
        <begin position="151"/>
        <end position="286"/>
    </location>
</feature>
<comment type="similarity">
    <text evidence="1">Belongs to the universal stress protein A family.</text>
</comment>
<feature type="domain" description="UspA" evidence="2">
    <location>
        <begin position="9"/>
        <end position="143"/>
    </location>
</feature>
<dbReference type="Pfam" id="PF00582">
    <property type="entry name" value="Usp"/>
    <property type="match status" value="2"/>
</dbReference>
<dbReference type="HOGENOM" id="CLU_049301_2_3_11"/>
<dbReference type="InterPro" id="IPR006016">
    <property type="entry name" value="UspA"/>
</dbReference>
<comment type="caution">
    <text evidence="3">The sequence shown here is derived from an EMBL/GenBank/DDBJ whole genome shotgun (WGS) entry which is preliminary data.</text>
</comment>
<dbReference type="PANTHER" id="PTHR31964:SF113">
    <property type="entry name" value="USPA DOMAIN-CONTAINING PROTEIN"/>
    <property type="match status" value="1"/>
</dbReference>
<reference evidence="3 4" key="1">
    <citation type="submission" date="2014-05" db="EMBL/GenBank/DDBJ databases">
        <title>Draft Genome Sequence of Kitasatospora cheerisanensis KCTC 2395.</title>
        <authorList>
            <person name="Nam D.H."/>
        </authorList>
    </citation>
    <scope>NUCLEOTIDE SEQUENCE [LARGE SCALE GENOMIC DNA]</scope>
    <source>
        <strain evidence="3 4">KCTC 2395</strain>
    </source>
</reference>
<name>A0A066YJX6_9ACTN</name>
<dbReference type="PATRIC" id="fig|1348663.4.peg.6278"/>
<dbReference type="InterPro" id="IPR014729">
    <property type="entry name" value="Rossmann-like_a/b/a_fold"/>
</dbReference>
<protein>
    <recommendedName>
        <fullName evidence="2">UspA domain-containing protein</fullName>
    </recommendedName>
</protein>
<dbReference type="PRINTS" id="PR01438">
    <property type="entry name" value="UNVRSLSTRESS"/>
</dbReference>
<keyword evidence="4" id="KW-1185">Reference proteome</keyword>